<keyword evidence="3 10" id="KW-0808">Transferase</keyword>
<evidence type="ECO:0000256" key="1">
    <source>
        <dbReference type="ARBA" id="ARBA00006115"/>
    </source>
</evidence>
<dbReference type="InterPro" id="IPR005835">
    <property type="entry name" value="NTP_transferase_dom"/>
</dbReference>
<dbReference type="GO" id="GO:0004475">
    <property type="term" value="F:mannose-1-phosphate guanylyltransferase (GTP) activity"/>
    <property type="evidence" value="ECO:0007669"/>
    <property type="project" value="UniProtKB-EC"/>
</dbReference>
<dbReference type="Gene3D" id="3.90.550.10">
    <property type="entry name" value="Spore Coat Polysaccharide Biosynthesis Protein SpsA, Chain A"/>
    <property type="match status" value="1"/>
</dbReference>
<organism evidence="10 11">
    <name type="scientific">Petrotoga olearia DSM 13574</name>
    <dbReference type="NCBI Taxonomy" id="1122955"/>
    <lineage>
        <taxon>Bacteria</taxon>
        <taxon>Thermotogati</taxon>
        <taxon>Thermotogota</taxon>
        <taxon>Thermotogae</taxon>
        <taxon>Petrotogales</taxon>
        <taxon>Petrotogaceae</taxon>
        <taxon>Petrotoga</taxon>
    </lineage>
</organism>
<proteinExistence type="inferred from homology"/>
<feature type="domain" description="Nucleotidyl transferase" evidence="8">
    <location>
        <begin position="2"/>
        <end position="269"/>
    </location>
</feature>
<dbReference type="EC" id="2.7.7.13" evidence="2"/>
<dbReference type="Pfam" id="PF22640">
    <property type="entry name" value="ManC_GMP_beta-helix"/>
    <property type="match status" value="1"/>
</dbReference>
<dbReference type="PANTHER" id="PTHR46390:SF1">
    <property type="entry name" value="MANNOSE-1-PHOSPHATE GUANYLYLTRANSFERASE"/>
    <property type="match status" value="1"/>
</dbReference>
<dbReference type="InterPro" id="IPR054566">
    <property type="entry name" value="ManC/GMP-like_b-helix"/>
</dbReference>
<keyword evidence="4 10" id="KW-0548">Nucleotidyltransferase</keyword>
<evidence type="ECO:0000256" key="7">
    <source>
        <dbReference type="ARBA" id="ARBA00047343"/>
    </source>
</evidence>
<dbReference type="Proteomes" id="UP000236434">
    <property type="component" value="Unassembled WGS sequence"/>
</dbReference>
<dbReference type="InterPro" id="IPR049577">
    <property type="entry name" value="GMPP_N"/>
</dbReference>
<accession>A0A2K1P6V9</accession>
<feature type="domain" description="MannoseP isomerase/GMP-like beta-helix" evidence="9">
    <location>
        <begin position="280"/>
        <end position="330"/>
    </location>
</feature>
<dbReference type="CDD" id="cd02509">
    <property type="entry name" value="GDP-M1P_Guanylyltransferase"/>
    <property type="match status" value="1"/>
</dbReference>
<protein>
    <recommendedName>
        <fullName evidence="2">mannose-1-phosphate guanylyltransferase</fullName>
        <ecNumber evidence="2">2.7.7.13</ecNumber>
    </recommendedName>
</protein>
<dbReference type="SUPFAM" id="SSF159283">
    <property type="entry name" value="Guanosine diphospho-D-mannose pyrophosphorylase/mannose-6-phosphate isomerase linker domain"/>
    <property type="match status" value="1"/>
</dbReference>
<evidence type="ECO:0000313" key="10">
    <source>
        <dbReference type="EMBL" id="PNR98521.1"/>
    </source>
</evidence>
<dbReference type="InterPro" id="IPR051161">
    <property type="entry name" value="Mannose-6P_isomerase_type2"/>
</dbReference>
<dbReference type="GO" id="GO:0005525">
    <property type="term" value="F:GTP binding"/>
    <property type="evidence" value="ECO:0007669"/>
    <property type="project" value="UniProtKB-KW"/>
</dbReference>
<keyword evidence="5" id="KW-0547">Nucleotide-binding</keyword>
<evidence type="ECO:0000259" key="8">
    <source>
        <dbReference type="Pfam" id="PF00483"/>
    </source>
</evidence>
<evidence type="ECO:0000256" key="3">
    <source>
        <dbReference type="ARBA" id="ARBA00022679"/>
    </source>
</evidence>
<evidence type="ECO:0000259" key="9">
    <source>
        <dbReference type="Pfam" id="PF22640"/>
    </source>
</evidence>
<evidence type="ECO:0000313" key="11">
    <source>
        <dbReference type="Proteomes" id="UP000236434"/>
    </source>
</evidence>
<evidence type="ECO:0000256" key="6">
    <source>
        <dbReference type="ARBA" id="ARBA00023134"/>
    </source>
</evidence>
<dbReference type="SUPFAM" id="SSF53448">
    <property type="entry name" value="Nucleotide-diphospho-sugar transferases"/>
    <property type="match status" value="1"/>
</dbReference>
<comment type="catalytic activity">
    <reaction evidence="7">
        <text>alpha-D-mannose 1-phosphate + GTP + H(+) = GDP-alpha-D-mannose + diphosphate</text>
        <dbReference type="Rhea" id="RHEA:15229"/>
        <dbReference type="ChEBI" id="CHEBI:15378"/>
        <dbReference type="ChEBI" id="CHEBI:33019"/>
        <dbReference type="ChEBI" id="CHEBI:37565"/>
        <dbReference type="ChEBI" id="CHEBI:57527"/>
        <dbReference type="ChEBI" id="CHEBI:58409"/>
        <dbReference type="EC" id="2.7.7.13"/>
    </reaction>
</comment>
<dbReference type="AlphaFoldDB" id="A0A2K1P6V9"/>
<sequence length="336" mass="38441">MKAIILAGGSGERFWPLSNSKTPKQFLKLFSDKTLIRETYERMRYKMEPTDIFIITAEKYQQLTMKEIPEIPKENIILEPIPRNTAPACMIGTQIAQDDEIVVILPADHYIPDKSKFWDTLSEAIQGAQKYDGLFTLGINPTRPETGYGYIEAGKAINNSTYKVNSFKEKPDPEKAKIFLSKGNYYWNSGMFIWKKGTFLEQMKKHSPGIYNQLINISPWDTDNLRKIMPNIEKISIDYALLERSDNVYVVKADFVWSDVGNWVSVRELQGYSDNDENVHVIDGKNVFVKSDKFVGIIGLSNIIVVEGENGILIAKEEYSQDVRKISEKLKKIGKF</sequence>
<dbReference type="PANTHER" id="PTHR46390">
    <property type="entry name" value="MANNOSE-1-PHOSPHATE GUANYLYLTRANSFERASE"/>
    <property type="match status" value="1"/>
</dbReference>
<evidence type="ECO:0000256" key="4">
    <source>
        <dbReference type="ARBA" id="ARBA00022695"/>
    </source>
</evidence>
<dbReference type="EMBL" id="AZRL01000002">
    <property type="protein sequence ID" value="PNR98521.1"/>
    <property type="molecule type" value="Genomic_DNA"/>
</dbReference>
<dbReference type="GO" id="GO:0009298">
    <property type="term" value="P:GDP-mannose biosynthetic process"/>
    <property type="evidence" value="ECO:0007669"/>
    <property type="project" value="TreeGrafter"/>
</dbReference>
<dbReference type="FunFam" id="3.90.550.10:FF:000046">
    <property type="entry name" value="Mannose-1-phosphate guanylyltransferase (GDP)"/>
    <property type="match status" value="1"/>
</dbReference>
<dbReference type="RefSeq" id="WP_103066080.1">
    <property type="nucleotide sequence ID" value="NZ_AZRL01000002.1"/>
</dbReference>
<gene>
    <name evidence="10" type="ORF">X929_00310</name>
</gene>
<evidence type="ECO:0000256" key="5">
    <source>
        <dbReference type="ARBA" id="ARBA00022741"/>
    </source>
</evidence>
<evidence type="ECO:0000256" key="2">
    <source>
        <dbReference type="ARBA" id="ARBA00012387"/>
    </source>
</evidence>
<keyword evidence="6" id="KW-0342">GTP-binding</keyword>
<dbReference type="Pfam" id="PF00483">
    <property type="entry name" value="NTP_transferase"/>
    <property type="match status" value="1"/>
</dbReference>
<comment type="similarity">
    <text evidence="1">Belongs to the mannose-6-phosphate isomerase type 2 family.</text>
</comment>
<dbReference type="OrthoDB" id="9806359at2"/>
<reference evidence="10 11" key="1">
    <citation type="submission" date="2013-12" db="EMBL/GenBank/DDBJ databases">
        <title>Comparative genomics of Petrotoga isolates.</title>
        <authorList>
            <person name="Nesbo C.L."/>
            <person name="Charchuk R."/>
            <person name="Chow K."/>
        </authorList>
    </citation>
    <scope>NUCLEOTIDE SEQUENCE [LARGE SCALE GENOMIC DNA]</scope>
    <source>
        <strain evidence="10 11">DSM 13574</strain>
    </source>
</reference>
<comment type="caution">
    <text evidence="10">The sequence shown here is derived from an EMBL/GenBank/DDBJ whole genome shotgun (WGS) entry which is preliminary data.</text>
</comment>
<dbReference type="InterPro" id="IPR029044">
    <property type="entry name" value="Nucleotide-diphossugar_trans"/>
</dbReference>
<name>A0A2K1P6V9_9BACT</name>